<protein>
    <submittedName>
        <fullName evidence="2">Uncharacterized protein</fullName>
    </submittedName>
</protein>
<dbReference type="Proteomes" id="UP001366085">
    <property type="component" value="Unassembled WGS sequence"/>
</dbReference>
<evidence type="ECO:0000313" key="2">
    <source>
        <dbReference type="EMBL" id="MEJ1092779.1"/>
    </source>
</evidence>
<proteinExistence type="predicted"/>
<accession>A0ABU8LPI3</accession>
<dbReference type="EMBL" id="JBBDGN010000017">
    <property type="protein sequence ID" value="MEJ1092779.1"/>
    <property type="molecule type" value="Genomic_DNA"/>
</dbReference>
<evidence type="ECO:0000256" key="1">
    <source>
        <dbReference type="SAM" id="MobiDB-lite"/>
    </source>
</evidence>
<dbReference type="RefSeq" id="WP_337321681.1">
    <property type="nucleotide sequence ID" value="NZ_JBBDGN010000017.1"/>
</dbReference>
<sequence>MTDPALSDPAGSGNPTDTERPGTERADTKRPDTERPDTEGAHVIARHGDPSVGRTPAPAGHPETHVEWVRPTDMAARAGARVMEKTADVNQDVHELVRQASRDGAARIRRALSHRKADLVPDASTSPAQPVLGRQGVSR</sequence>
<feature type="region of interest" description="Disordered" evidence="1">
    <location>
        <begin position="114"/>
        <end position="139"/>
    </location>
</feature>
<keyword evidence="3" id="KW-1185">Reference proteome</keyword>
<reference evidence="2 3" key="1">
    <citation type="submission" date="2024-02" db="EMBL/GenBank/DDBJ databases">
        <authorList>
            <person name="Saticioglu I.B."/>
        </authorList>
    </citation>
    <scope>NUCLEOTIDE SEQUENCE [LARGE SCALE GENOMIC DNA]</scope>
    <source>
        <strain evidence="2 3">Mu-43</strain>
    </source>
</reference>
<gene>
    <name evidence="2" type="ORF">WDU93_13910</name>
</gene>
<feature type="region of interest" description="Disordered" evidence="1">
    <location>
        <begin position="1"/>
        <end position="65"/>
    </location>
</feature>
<comment type="caution">
    <text evidence="2">The sequence shown here is derived from an EMBL/GenBank/DDBJ whole genome shotgun (WGS) entry which is preliminary data.</text>
</comment>
<organism evidence="2 3">
    <name type="scientific">Microbacterium istanbulense</name>
    <dbReference type="NCBI Taxonomy" id="3122049"/>
    <lineage>
        <taxon>Bacteria</taxon>
        <taxon>Bacillati</taxon>
        <taxon>Actinomycetota</taxon>
        <taxon>Actinomycetes</taxon>
        <taxon>Micrococcales</taxon>
        <taxon>Microbacteriaceae</taxon>
        <taxon>Microbacterium</taxon>
    </lineage>
</organism>
<evidence type="ECO:0000313" key="3">
    <source>
        <dbReference type="Proteomes" id="UP001366085"/>
    </source>
</evidence>
<feature type="compositionally biased region" description="Basic and acidic residues" evidence="1">
    <location>
        <begin position="17"/>
        <end position="40"/>
    </location>
</feature>
<name>A0ABU8LPI3_9MICO</name>